<dbReference type="GO" id="GO:0004316">
    <property type="term" value="F:3-oxoacyl-[acyl-carrier-protein] reductase (NADPH) activity"/>
    <property type="evidence" value="ECO:0007669"/>
    <property type="project" value="UniProtKB-EC"/>
</dbReference>
<keyword evidence="2 3" id="KW-0560">Oxidoreductase</keyword>
<dbReference type="SUPFAM" id="SSF51735">
    <property type="entry name" value="NAD(P)-binding Rossmann-fold domains"/>
    <property type="match status" value="1"/>
</dbReference>
<dbReference type="NCBIfam" id="NF009384">
    <property type="entry name" value="PRK12743.1"/>
    <property type="match status" value="1"/>
</dbReference>
<gene>
    <name evidence="3" type="ORF">AVDCRST_MAG49-4380</name>
</gene>
<dbReference type="FunFam" id="3.40.50.720:FF:000084">
    <property type="entry name" value="Short-chain dehydrogenase reductase"/>
    <property type="match status" value="1"/>
</dbReference>
<accession>A0A6J4VH89</accession>
<sequence length="258" mass="27357">MRLEGRVALVTGADSGIGQGIAEAFAREGADVVVNYRSDADGAAETARRVEAAGRKATTVSADVGIPDQVERLFAEGLAPFGDRIDILVNNAGQGGGGPILETSFEQWERTIRTNLHGPFLCAQQAVRRMLDRGTAGRIINITSVHEEAVMRGAGADAYSVSKGGLRNLTRALALELAPRGITVNSVAPGMIVTPMNQQILDDERERAERAAQIPTGRAGYPADIAAMTVFLCSDEASYCTGSTYFVDGGWMLTYPPV</sequence>
<dbReference type="EMBL" id="CADCWG010000311">
    <property type="protein sequence ID" value="CAA9577301.1"/>
    <property type="molecule type" value="Genomic_DNA"/>
</dbReference>
<protein>
    <submittedName>
        <fullName evidence="3">3-oxoacyl-[acyl-carrier protein] reductase</fullName>
        <ecNumber evidence="3">1.1.1.100</ecNumber>
    </submittedName>
</protein>
<dbReference type="EC" id="1.1.1.100" evidence="3"/>
<dbReference type="PANTHER" id="PTHR43639">
    <property type="entry name" value="OXIDOREDUCTASE, SHORT-CHAIN DEHYDROGENASE/REDUCTASE FAMILY (AFU_ORTHOLOGUE AFUA_5G02870)"/>
    <property type="match status" value="1"/>
</dbReference>
<evidence type="ECO:0000256" key="2">
    <source>
        <dbReference type="ARBA" id="ARBA00023002"/>
    </source>
</evidence>
<evidence type="ECO:0000256" key="1">
    <source>
        <dbReference type="ARBA" id="ARBA00006484"/>
    </source>
</evidence>
<dbReference type="NCBIfam" id="NF005559">
    <property type="entry name" value="PRK07231.1"/>
    <property type="match status" value="1"/>
</dbReference>
<evidence type="ECO:0000313" key="3">
    <source>
        <dbReference type="EMBL" id="CAA9577301.1"/>
    </source>
</evidence>
<dbReference type="PRINTS" id="PR00080">
    <property type="entry name" value="SDRFAMILY"/>
</dbReference>
<reference evidence="3" key="1">
    <citation type="submission" date="2020-02" db="EMBL/GenBank/DDBJ databases">
        <authorList>
            <person name="Meier V. D."/>
        </authorList>
    </citation>
    <scope>NUCLEOTIDE SEQUENCE</scope>
    <source>
        <strain evidence="3">AVDCRST_MAG49</strain>
    </source>
</reference>
<dbReference type="PANTHER" id="PTHR43639:SF1">
    <property type="entry name" value="SHORT-CHAIN DEHYDROGENASE_REDUCTASE FAMILY PROTEIN"/>
    <property type="match status" value="1"/>
</dbReference>
<organism evidence="3">
    <name type="scientific">uncultured Thermomicrobiales bacterium</name>
    <dbReference type="NCBI Taxonomy" id="1645740"/>
    <lineage>
        <taxon>Bacteria</taxon>
        <taxon>Pseudomonadati</taxon>
        <taxon>Thermomicrobiota</taxon>
        <taxon>Thermomicrobia</taxon>
        <taxon>Thermomicrobiales</taxon>
        <taxon>environmental samples</taxon>
    </lineage>
</organism>
<dbReference type="Pfam" id="PF13561">
    <property type="entry name" value="adh_short_C2"/>
    <property type="match status" value="1"/>
</dbReference>
<dbReference type="InterPro" id="IPR002347">
    <property type="entry name" value="SDR_fam"/>
</dbReference>
<comment type="similarity">
    <text evidence="1">Belongs to the short-chain dehydrogenases/reductases (SDR) family.</text>
</comment>
<proteinExistence type="inferred from homology"/>
<dbReference type="InterPro" id="IPR036291">
    <property type="entry name" value="NAD(P)-bd_dom_sf"/>
</dbReference>
<dbReference type="PRINTS" id="PR00081">
    <property type="entry name" value="GDHRDH"/>
</dbReference>
<dbReference type="AlphaFoldDB" id="A0A6J4VH89"/>
<name>A0A6J4VH89_9BACT</name>
<dbReference type="Gene3D" id="3.40.50.720">
    <property type="entry name" value="NAD(P)-binding Rossmann-like Domain"/>
    <property type="match status" value="1"/>
</dbReference>